<name>A0A6L2KUQ8_TANCI</name>
<dbReference type="EMBL" id="BKCJ010003160">
    <property type="protein sequence ID" value="GEU53351.1"/>
    <property type="molecule type" value="Genomic_DNA"/>
</dbReference>
<proteinExistence type="predicted"/>
<protein>
    <submittedName>
        <fullName evidence="2">Uncharacterized protein</fullName>
    </submittedName>
</protein>
<reference evidence="2" key="1">
    <citation type="journal article" date="2019" name="Sci. Rep.">
        <title>Draft genome of Tanacetum cinerariifolium, the natural source of mosquito coil.</title>
        <authorList>
            <person name="Yamashiro T."/>
            <person name="Shiraishi A."/>
            <person name="Satake H."/>
            <person name="Nakayama K."/>
        </authorList>
    </citation>
    <scope>NUCLEOTIDE SEQUENCE</scope>
</reference>
<accession>A0A6L2KUQ8</accession>
<sequence>MESTTRNVPVKTTNSSALVSCDGFGGYDWSDQAEDGLNYALMAYSTSSSDSEMSELMVLGYKLGLESIEERLKFFKTNESIYIEDIKLLKVEIQMKDIAIKELRRKLEVALKEKDGIQLTVEKLENASKSLNKLIDSQIVDNCKKGLEYNAVPPPHTGLFMPPKPDLSYIGLEEFTNEPAVETLNAKTSEDVPKVVKNDNGAPIIEDWKLDSEDEDESMPKIKKKTVKPSVLRQYTLPFTSDRTETLKAKRSSMVRLDSFSCIRSSSISSMSWSNDPPLGVYITSRLPVNSKTIELLTFTSLARNSPKGVLVIVYWLLCCILAARGTSPKILEVVVDEVYKWNDKVTSVIRILHEPFINSEVGPARSSGVSVSTLSRFIIKLEKSNRLARYCSNHDPELDFFMAERTIQDAEKIEQ</sequence>
<organism evidence="2">
    <name type="scientific">Tanacetum cinerariifolium</name>
    <name type="common">Dalmatian daisy</name>
    <name type="synonym">Chrysanthemum cinerariifolium</name>
    <dbReference type="NCBI Taxonomy" id="118510"/>
    <lineage>
        <taxon>Eukaryota</taxon>
        <taxon>Viridiplantae</taxon>
        <taxon>Streptophyta</taxon>
        <taxon>Embryophyta</taxon>
        <taxon>Tracheophyta</taxon>
        <taxon>Spermatophyta</taxon>
        <taxon>Magnoliopsida</taxon>
        <taxon>eudicotyledons</taxon>
        <taxon>Gunneridae</taxon>
        <taxon>Pentapetalae</taxon>
        <taxon>asterids</taxon>
        <taxon>campanulids</taxon>
        <taxon>Asterales</taxon>
        <taxon>Asteraceae</taxon>
        <taxon>Asteroideae</taxon>
        <taxon>Anthemideae</taxon>
        <taxon>Anthemidinae</taxon>
        <taxon>Tanacetum</taxon>
    </lineage>
</organism>
<gene>
    <name evidence="2" type="ORF">Tci_025329</name>
</gene>
<comment type="caution">
    <text evidence="2">The sequence shown here is derived from an EMBL/GenBank/DDBJ whole genome shotgun (WGS) entry which is preliminary data.</text>
</comment>
<dbReference type="AlphaFoldDB" id="A0A6L2KUQ8"/>
<keyword evidence="1" id="KW-0175">Coiled coil</keyword>
<evidence type="ECO:0000313" key="2">
    <source>
        <dbReference type="EMBL" id="GEU53351.1"/>
    </source>
</evidence>
<evidence type="ECO:0000256" key="1">
    <source>
        <dbReference type="SAM" id="Coils"/>
    </source>
</evidence>
<feature type="coiled-coil region" evidence="1">
    <location>
        <begin position="86"/>
        <end position="127"/>
    </location>
</feature>